<evidence type="ECO:0000313" key="5">
    <source>
        <dbReference type="Proteomes" id="UP000217289"/>
    </source>
</evidence>
<feature type="transmembrane region" description="Helical" evidence="1">
    <location>
        <begin position="300"/>
        <end position="321"/>
    </location>
</feature>
<evidence type="ECO:0000259" key="3">
    <source>
        <dbReference type="Pfam" id="PF26514"/>
    </source>
</evidence>
<proteinExistence type="predicted"/>
<dbReference type="RefSeq" id="WP_095981980.1">
    <property type="nucleotide sequence ID" value="NZ_CP022163.1"/>
</dbReference>
<protein>
    <recommendedName>
        <fullName evidence="3">DUF8173 domain-containing protein</fullName>
    </recommendedName>
</protein>
<evidence type="ECO:0000256" key="1">
    <source>
        <dbReference type="SAM" id="Phobius"/>
    </source>
</evidence>
<dbReference type="KEGG" id="mbd:MEBOL_007531"/>
<reference evidence="4 5" key="1">
    <citation type="submission" date="2017-06" db="EMBL/GenBank/DDBJ databases">
        <authorList>
            <person name="Kim H.J."/>
            <person name="Triplett B.A."/>
        </authorList>
    </citation>
    <scope>NUCLEOTIDE SEQUENCE [LARGE SCALE GENOMIC DNA]</scope>
    <source>
        <strain evidence="4 5">DSM 14713</strain>
    </source>
</reference>
<feature type="transmembrane region" description="Helical" evidence="1">
    <location>
        <begin position="403"/>
        <end position="419"/>
    </location>
</feature>
<sequence>MKTSQRLWLSAAFLAAPLSLAQPPADSPATPAESRPQDTFQLQFRGTLRDAIQKIAEEGGLNVVVTGALDTPADVHLKNVSAEQALRTVARAYSLKLEQDGGIYTLRAMTAEEKAQAPVIAPPPLPVAAPTPTLSPPSAIAESSMLDEDEVKERVRDQMKKLRRSKKGSQDVVARGHSLEVKEGETVDSAVVYGGNLVVKGNVEEDAVVFGGNLEITGRVEGDARAFGGNVVLGPNAYVEGDVSSFGGSVTKEQGAQVEGSTESFGGAGIGRTVAGEIKESLREARQKDSDAHEERGGRLASFLLKFAMLFGMGFLGQLFFPSRMKALGTEIRNEPVKSGLMGLLGAVALVPVLLVLSVTIIGIPLALVLALVVPILTVWGFAAVASELGARLPLRPAKKTQAMVLALGLLILLVLGHLPVLGNLVMVLASLVALGAVMRTRFGNRSQGLPEPLFHDEHVRG</sequence>
<dbReference type="InterPro" id="IPR058486">
    <property type="entry name" value="DUF8173"/>
</dbReference>
<feature type="domain" description="DUF8173" evidence="3">
    <location>
        <begin position="301"/>
        <end position="444"/>
    </location>
</feature>
<organism evidence="4 5">
    <name type="scientific">Melittangium boletus DSM 14713</name>
    <dbReference type="NCBI Taxonomy" id="1294270"/>
    <lineage>
        <taxon>Bacteria</taxon>
        <taxon>Pseudomonadati</taxon>
        <taxon>Myxococcota</taxon>
        <taxon>Myxococcia</taxon>
        <taxon>Myxococcales</taxon>
        <taxon>Cystobacterineae</taxon>
        <taxon>Archangiaceae</taxon>
        <taxon>Melittangium</taxon>
    </lineage>
</organism>
<dbReference type="Pfam" id="PF26514">
    <property type="entry name" value="DUF8173"/>
    <property type="match status" value="1"/>
</dbReference>
<feature type="transmembrane region" description="Helical" evidence="1">
    <location>
        <begin position="368"/>
        <end position="391"/>
    </location>
</feature>
<feature type="transmembrane region" description="Helical" evidence="1">
    <location>
        <begin position="341"/>
        <end position="362"/>
    </location>
</feature>
<dbReference type="EMBL" id="CP022163">
    <property type="protein sequence ID" value="ATB34030.1"/>
    <property type="molecule type" value="Genomic_DNA"/>
</dbReference>
<feature type="chain" id="PRO_5012038281" description="DUF8173 domain-containing protein" evidence="2">
    <location>
        <begin position="22"/>
        <end position="462"/>
    </location>
</feature>
<dbReference type="AlphaFoldDB" id="A0A250IS05"/>
<dbReference type="Proteomes" id="UP000217289">
    <property type="component" value="Chromosome"/>
</dbReference>
<evidence type="ECO:0000256" key="2">
    <source>
        <dbReference type="SAM" id="SignalP"/>
    </source>
</evidence>
<keyword evidence="1" id="KW-1133">Transmembrane helix</keyword>
<accession>A0A250IS05</accession>
<name>A0A250IS05_9BACT</name>
<dbReference type="Gene3D" id="3.30.1370.130">
    <property type="match status" value="1"/>
</dbReference>
<feature type="signal peptide" evidence="2">
    <location>
        <begin position="1"/>
        <end position="21"/>
    </location>
</feature>
<dbReference type="OrthoDB" id="5502503at2"/>
<evidence type="ECO:0000313" key="4">
    <source>
        <dbReference type="EMBL" id="ATB34030.1"/>
    </source>
</evidence>
<keyword evidence="1" id="KW-0812">Transmembrane</keyword>
<keyword evidence="2" id="KW-0732">Signal</keyword>
<keyword evidence="1" id="KW-0472">Membrane</keyword>
<keyword evidence="5" id="KW-1185">Reference proteome</keyword>
<gene>
    <name evidence="4" type="ORF">MEBOL_007531</name>
</gene>